<feature type="transmembrane region" description="Helical" evidence="7">
    <location>
        <begin position="12"/>
        <end position="30"/>
    </location>
</feature>
<dbReference type="Proteomes" id="UP000316806">
    <property type="component" value="Chromosome"/>
</dbReference>
<dbReference type="SUPFAM" id="SSF161098">
    <property type="entry name" value="MetI-like"/>
    <property type="match status" value="1"/>
</dbReference>
<keyword evidence="2 7" id="KW-0813">Transport</keyword>
<evidence type="ECO:0000256" key="1">
    <source>
        <dbReference type="ARBA" id="ARBA00004651"/>
    </source>
</evidence>
<dbReference type="InterPro" id="IPR032808">
    <property type="entry name" value="DoxX"/>
</dbReference>
<organism evidence="10 11">
    <name type="scientific">Streptomyces spectabilis</name>
    <dbReference type="NCBI Taxonomy" id="68270"/>
    <lineage>
        <taxon>Bacteria</taxon>
        <taxon>Bacillati</taxon>
        <taxon>Actinomycetota</taxon>
        <taxon>Actinomycetes</taxon>
        <taxon>Kitasatosporales</taxon>
        <taxon>Streptomycetaceae</taxon>
        <taxon>Streptomyces</taxon>
    </lineage>
</organism>
<dbReference type="Pfam" id="PF00528">
    <property type="entry name" value="BPD_transp_1"/>
    <property type="match status" value="1"/>
</dbReference>
<dbReference type="InterPro" id="IPR035906">
    <property type="entry name" value="MetI-like_sf"/>
</dbReference>
<comment type="similarity">
    <text evidence="7">Belongs to the binding-protein-dependent transport system permease family.</text>
</comment>
<dbReference type="PANTHER" id="PTHR30151:SF25">
    <property type="entry name" value="TAURINE TRANSPORT SYSTEM PERMEASE PROTEIN TAUC"/>
    <property type="match status" value="1"/>
</dbReference>
<dbReference type="GO" id="GO:0010438">
    <property type="term" value="P:cellular response to sulfur starvation"/>
    <property type="evidence" value="ECO:0007669"/>
    <property type="project" value="TreeGrafter"/>
</dbReference>
<keyword evidence="3" id="KW-1003">Cell membrane</keyword>
<dbReference type="EMBL" id="CP040916">
    <property type="protein sequence ID" value="QDQ10032.1"/>
    <property type="molecule type" value="Genomic_DNA"/>
</dbReference>
<evidence type="ECO:0000256" key="5">
    <source>
        <dbReference type="ARBA" id="ARBA00022989"/>
    </source>
</evidence>
<feature type="transmembrane region" description="Helical" evidence="7">
    <location>
        <begin position="113"/>
        <end position="135"/>
    </location>
</feature>
<feature type="region of interest" description="Disordered" evidence="8">
    <location>
        <begin position="169"/>
        <end position="193"/>
    </location>
</feature>
<dbReference type="GO" id="GO:0055085">
    <property type="term" value="P:transmembrane transport"/>
    <property type="evidence" value="ECO:0007669"/>
    <property type="project" value="InterPro"/>
</dbReference>
<feature type="transmembrane region" description="Helical" evidence="7">
    <location>
        <begin position="324"/>
        <end position="341"/>
    </location>
</feature>
<dbReference type="RefSeq" id="WP_144001638.1">
    <property type="nucleotide sequence ID" value="NZ_CP040916.1"/>
</dbReference>
<feature type="transmembrane region" description="Helical" evidence="7">
    <location>
        <begin position="299"/>
        <end position="318"/>
    </location>
</feature>
<feature type="transmembrane region" description="Helical" evidence="7">
    <location>
        <begin position="204"/>
        <end position="225"/>
    </location>
</feature>
<dbReference type="AlphaFoldDB" id="A0A516R307"/>
<protein>
    <submittedName>
        <fullName evidence="10">DoxX family membrane protein</fullName>
    </submittedName>
</protein>
<dbReference type="InterPro" id="IPR000515">
    <property type="entry name" value="MetI-like"/>
</dbReference>
<sequence length="454" mass="46400">MQASYATDVPAAVDAGLLALRLAVAVIITYHGTEKLFGWWGAEGLDGTAAFFARVGYRPPRVMAAVAGLSETAGGVLLALGALTPLATAALVGTFVNVLLLHARNGLSRRRGGFEYELVLLAGTCCVALAGPGAWSLDELAGVRGEFGAWGWVSVAAGALAGVGVSASRTSGDAGSGKPAGGPPSAPRTTAAERVTAVRRRLAPLWRGLVGATALALGFEVFARLGPVDRQLLPPSSVILPKTARLLVDAEFLGEVGHTLRAVLTGIGLACAVAVPAGLLLGSYALLTKALTPIVESLRSVPGIAIIPLLVLVLGQGARMEATLVAFVTAWPLLFNTMYGVRGADRVAVETARSFRVGTLTTWWRVVLPGALPLVLTGLRVALSTGLTVAVAAEIAVGTQHGIGHVILAASHAGFHADVVFAAVTVAGILGFLLNSVTEALSRRVTAWSTGEAS</sequence>
<dbReference type="Gene3D" id="1.10.3720.10">
    <property type="entry name" value="MetI-like"/>
    <property type="match status" value="1"/>
</dbReference>
<dbReference type="PANTHER" id="PTHR30151">
    <property type="entry name" value="ALKANE SULFONATE ABC TRANSPORTER-RELATED, MEMBRANE SUBUNIT"/>
    <property type="match status" value="1"/>
</dbReference>
<evidence type="ECO:0000256" key="7">
    <source>
        <dbReference type="RuleBase" id="RU363032"/>
    </source>
</evidence>
<reference evidence="10 11" key="1">
    <citation type="journal article" date="2019" name="J. Ind. Microbiol. Biotechnol.">
        <title>The complete genomic sequence of Streptomyces spectabilis NRRL-2792 and identification of secondary metabolite biosynthetic gene clusters.</title>
        <authorList>
            <person name="Sinha A."/>
            <person name="Phillips-Salemka S."/>
            <person name="Niraula T.A."/>
            <person name="Short K.A."/>
            <person name="Niraula N.P."/>
        </authorList>
    </citation>
    <scope>NUCLEOTIDE SEQUENCE [LARGE SCALE GENOMIC DNA]</scope>
    <source>
        <strain evidence="10 11">NRRL 2792</strain>
    </source>
</reference>
<comment type="subcellular location">
    <subcellularLocation>
        <location evidence="1 7">Cell membrane</location>
        <topology evidence="1 7">Multi-pass membrane protein</topology>
    </subcellularLocation>
</comment>
<dbReference type="Pfam" id="PF07681">
    <property type="entry name" value="DoxX"/>
    <property type="match status" value="1"/>
</dbReference>
<feature type="transmembrane region" description="Helical" evidence="7">
    <location>
        <begin position="147"/>
        <end position="168"/>
    </location>
</feature>
<name>A0A516R307_STRST</name>
<evidence type="ECO:0000256" key="2">
    <source>
        <dbReference type="ARBA" id="ARBA00022448"/>
    </source>
</evidence>
<keyword evidence="6 7" id="KW-0472">Membrane</keyword>
<evidence type="ECO:0000313" key="10">
    <source>
        <dbReference type="EMBL" id="QDQ10032.1"/>
    </source>
</evidence>
<gene>
    <name evidence="10" type="ORF">FH965_05230</name>
</gene>
<evidence type="ECO:0000256" key="6">
    <source>
        <dbReference type="ARBA" id="ARBA00023136"/>
    </source>
</evidence>
<feature type="transmembrane region" description="Helical" evidence="7">
    <location>
        <begin position="362"/>
        <end position="383"/>
    </location>
</feature>
<evidence type="ECO:0000313" key="11">
    <source>
        <dbReference type="Proteomes" id="UP000316806"/>
    </source>
</evidence>
<feature type="domain" description="ABC transmembrane type-1" evidence="9">
    <location>
        <begin position="256"/>
        <end position="442"/>
    </location>
</feature>
<evidence type="ECO:0000256" key="3">
    <source>
        <dbReference type="ARBA" id="ARBA00022475"/>
    </source>
</evidence>
<proteinExistence type="inferred from homology"/>
<keyword evidence="4 7" id="KW-0812">Transmembrane</keyword>
<feature type="transmembrane region" description="Helical" evidence="7">
    <location>
        <begin position="262"/>
        <end position="287"/>
    </location>
</feature>
<dbReference type="GO" id="GO:0005886">
    <property type="term" value="C:plasma membrane"/>
    <property type="evidence" value="ECO:0007669"/>
    <property type="project" value="UniProtKB-SubCell"/>
</dbReference>
<evidence type="ECO:0000259" key="9">
    <source>
        <dbReference type="PROSITE" id="PS50928"/>
    </source>
</evidence>
<dbReference type="PROSITE" id="PS50928">
    <property type="entry name" value="ABC_TM1"/>
    <property type="match status" value="1"/>
</dbReference>
<accession>A0A516R307</accession>
<feature type="transmembrane region" description="Helical" evidence="7">
    <location>
        <begin position="415"/>
        <end position="434"/>
    </location>
</feature>
<keyword evidence="5 7" id="KW-1133">Transmembrane helix</keyword>
<feature type="transmembrane region" description="Helical" evidence="7">
    <location>
        <begin position="77"/>
        <end position="101"/>
    </location>
</feature>
<evidence type="ECO:0000256" key="4">
    <source>
        <dbReference type="ARBA" id="ARBA00022692"/>
    </source>
</evidence>
<dbReference type="CDD" id="cd06261">
    <property type="entry name" value="TM_PBP2"/>
    <property type="match status" value="1"/>
</dbReference>
<evidence type="ECO:0000256" key="8">
    <source>
        <dbReference type="SAM" id="MobiDB-lite"/>
    </source>
</evidence>